<accession>A0A6N8SEV6</accession>
<dbReference type="AlphaFoldDB" id="A0A6N8SEV6"/>
<dbReference type="OrthoDB" id="5459344at2"/>
<dbReference type="InterPro" id="IPR007486">
    <property type="entry name" value="YebE"/>
</dbReference>
<keyword evidence="3" id="KW-1185">Reference proteome</keyword>
<dbReference type="EMBL" id="WUMK01000007">
    <property type="protein sequence ID" value="MXN47399.1"/>
    <property type="molecule type" value="Genomic_DNA"/>
</dbReference>
<dbReference type="InterPro" id="IPR029024">
    <property type="entry name" value="TerB-like"/>
</dbReference>
<evidence type="ECO:0000313" key="3">
    <source>
        <dbReference type="Proteomes" id="UP000435802"/>
    </source>
</evidence>
<evidence type="ECO:0000256" key="1">
    <source>
        <dbReference type="SAM" id="MobiDB-lite"/>
    </source>
</evidence>
<dbReference type="CDD" id="cd07178">
    <property type="entry name" value="terB_like_YebE"/>
    <property type="match status" value="1"/>
</dbReference>
<dbReference type="Gene3D" id="1.10.3680.10">
    <property type="entry name" value="TerB-like"/>
    <property type="match status" value="1"/>
</dbReference>
<organism evidence="2 3">
    <name type="scientific">Shinella kummerowiae</name>
    <dbReference type="NCBI Taxonomy" id="417745"/>
    <lineage>
        <taxon>Bacteria</taxon>
        <taxon>Pseudomonadati</taxon>
        <taxon>Pseudomonadota</taxon>
        <taxon>Alphaproteobacteria</taxon>
        <taxon>Hyphomicrobiales</taxon>
        <taxon>Rhizobiaceae</taxon>
        <taxon>Shinella</taxon>
    </lineage>
</organism>
<gene>
    <name evidence="2" type="ORF">GR138_19550</name>
</gene>
<name>A0A6N8SEV6_9HYPH</name>
<sequence>MFDAKKLLDQFLGSQVPGAGGSVRDRAGQVTQLAKDNPLASIAIAGVLLGTGTGRQVAGSALKLGSLAAIAGLGYQAYKNYKEGQNPVETTQGTTPELLPPPSDSGFHPEAVSTDFALILVRAMIAASRADGHIDEAERARIMDKLKVSGLGADAAQFLEDELANPVDLDAIIAAATTEEQRVELYTASRLAIEPKSRAERGYLDLLAGRLNLPDALVDHIEATVSAATV</sequence>
<evidence type="ECO:0000313" key="2">
    <source>
        <dbReference type="EMBL" id="MXN47399.1"/>
    </source>
</evidence>
<dbReference type="SUPFAM" id="SSF158682">
    <property type="entry name" value="TerB-like"/>
    <property type="match status" value="1"/>
</dbReference>
<dbReference type="Pfam" id="PF04391">
    <property type="entry name" value="DUF533"/>
    <property type="match status" value="1"/>
</dbReference>
<proteinExistence type="predicted"/>
<comment type="caution">
    <text evidence="2">The sequence shown here is derived from an EMBL/GenBank/DDBJ whole genome shotgun (WGS) entry which is preliminary data.</text>
</comment>
<reference evidence="2 3" key="1">
    <citation type="submission" date="2019-12" db="EMBL/GenBank/DDBJ databases">
        <title>Shinella kummerowiae sp. nov., a symbiotic bacterium isolated from root nodules of the herbal legume Kummerowia stipulacea.</title>
        <authorList>
            <person name="Gao J."/>
        </authorList>
    </citation>
    <scope>NUCLEOTIDE SEQUENCE [LARGE SCALE GENOMIC DNA]</scope>
    <source>
        <strain evidence="2 3">CCBAU 25048</strain>
    </source>
</reference>
<dbReference type="Proteomes" id="UP000435802">
    <property type="component" value="Unassembled WGS sequence"/>
</dbReference>
<dbReference type="RefSeq" id="WP_160860920.1">
    <property type="nucleotide sequence ID" value="NZ_WUMK01000007.1"/>
</dbReference>
<feature type="region of interest" description="Disordered" evidence="1">
    <location>
        <begin position="85"/>
        <end position="105"/>
    </location>
</feature>
<protein>
    <submittedName>
        <fullName evidence="2">DUF533 domain-containing protein</fullName>
    </submittedName>
</protein>